<dbReference type="AlphaFoldDB" id="A0A381RPN5"/>
<name>A0A381RPN5_9ZZZZ</name>
<evidence type="ECO:0000313" key="1">
    <source>
        <dbReference type="EMBL" id="SUZ93214.1"/>
    </source>
</evidence>
<dbReference type="EMBL" id="UINC01002128">
    <property type="protein sequence ID" value="SUZ93214.1"/>
    <property type="molecule type" value="Genomic_DNA"/>
</dbReference>
<gene>
    <name evidence="1" type="ORF">METZ01_LOCUS46068</name>
</gene>
<protein>
    <recommendedName>
        <fullName evidence="2">General secretion pathway GspH domain-containing protein</fullName>
    </recommendedName>
</protein>
<sequence>MMISITIVGILSGLLFVSLFPLLDRAEFVNTADLFKNTLRQAQWLALTQHRSHRIKSESGNLLLQRKNNANFDTVYKEKVPANILISATRWPSFSAFGFAAGGTITLENEAYSTKVVVGPIGRIRQTEIERK</sequence>
<reference evidence="1" key="1">
    <citation type="submission" date="2018-05" db="EMBL/GenBank/DDBJ databases">
        <authorList>
            <person name="Lanie J.A."/>
            <person name="Ng W.-L."/>
            <person name="Kazmierczak K.M."/>
            <person name="Andrzejewski T.M."/>
            <person name="Davidsen T.M."/>
            <person name="Wayne K.J."/>
            <person name="Tettelin H."/>
            <person name="Glass J.I."/>
            <person name="Rusch D."/>
            <person name="Podicherti R."/>
            <person name="Tsui H.-C.T."/>
            <person name="Winkler M.E."/>
        </authorList>
    </citation>
    <scope>NUCLEOTIDE SEQUENCE</scope>
</reference>
<evidence type="ECO:0008006" key="2">
    <source>
        <dbReference type="Google" id="ProtNLM"/>
    </source>
</evidence>
<proteinExistence type="predicted"/>
<accession>A0A381RPN5</accession>
<dbReference type="SUPFAM" id="SSF54523">
    <property type="entry name" value="Pili subunits"/>
    <property type="match status" value="1"/>
</dbReference>
<dbReference type="InterPro" id="IPR045584">
    <property type="entry name" value="Pilin-like"/>
</dbReference>
<organism evidence="1">
    <name type="scientific">marine metagenome</name>
    <dbReference type="NCBI Taxonomy" id="408172"/>
    <lineage>
        <taxon>unclassified sequences</taxon>
        <taxon>metagenomes</taxon>
        <taxon>ecological metagenomes</taxon>
    </lineage>
</organism>